<gene>
    <name evidence="2" type="ORF">QR680_002843</name>
</gene>
<organism evidence="2 3">
    <name type="scientific">Steinernema hermaphroditum</name>
    <dbReference type="NCBI Taxonomy" id="289476"/>
    <lineage>
        <taxon>Eukaryota</taxon>
        <taxon>Metazoa</taxon>
        <taxon>Ecdysozoa</taxon>
        <taxon>Nematoda</taxon>
        <taxon>Chromadorea</taxon>
        <taxon>Rhabditida</taxon>
        <taxon>Tylenchina</taxon>
        <taxon>Panagrolaimomorpha</taxon>
        <taxon>Strongyloidoidea</taxon>
        <taxon>Steinernematidae</taxon>
        <taxon>Steinernema</taxon>
    </lineage>
</organism>
<feature type="chain" id="PRO_5041430408" evidence="1">
    <location>
        <begin position="19"/>
        <end position="214"/>
    </location>
</feature>
<evidence type="ECO:0000313" key="2">
    <source>
        <dbReference type="EMBL" id="KAK0398979.1"/>
    </source>
</evidence>
<keyword evidence="3" id="KW-1185">Reference proteome</keyword>
<dbReference type="AlphaFoldDB" id="A0AA39H6F3"/>
<protein>
    <submittedName>
        <fullName evidence="2">Uncharacterized protein</fullName>
    </submittedName>
</protein>
<comment type="caution">
    <text evidence="2">The sequence shown here is derived from an EMBL/GenBank/DDBJ whole genome shotgun (WGS) entry which is preliminary data.</text>
</comment>
<dbReference type="Proteomes" id="UP001175271">
    <property type="component" value="Unassembled WGS sequence"/>
</dbReference>
<sequence>MFALAVVFLLLNAHLSSACSAGGFGGGNPDDNRIIQNPTFTMDFSPPVAWTYPENNAQSLQSFFPGQSLTQMEANIKANSDIEAAVLSAVVDSGFPTQGVVVRSAYSAQEISDCRKMTTQPLMIGQRFGLVESGAVVKVLTPAEMIDMAKCQQRTFYANAQAQPTVTDYNVQTTVQIEGITATKFQLRQISRQIMVAMNFRYNARFASEIAVQS</sequence>
<name>A0AA39H6F3_9BILA</name>
<feature type="signal peptide" evidence="1">
    <location>
        <begin position="1"/>
        <end position="18"/>
    </location>
</feature>
<keyword evidence="1" id="KW-0732">Signal</keyword>
<evidence type="ECO:0000256" key="1">
    <source>
        <dbReference type="SAM" id="SignalP"/>
    </source>
</evidence>
<accession>A0AA39H6F3</accession>
<dbReference type="EMBL" id="JAUCMV010000005">
    <property type="protein sequence ID" value="KAK0398979.1"/>
    <property type="molecule type" value="Genomic_DNA"/>
</dbReference>
<evidence type="ECO:0000313" key="3">
    <source>
        <dbReference type="Proteomes" id="UP001175271"/>
    </source>
</evidence>
<reference evidence="2" key="1">
    <citation type="submission" date="2023-06" db="EMBL/GenBank/DDBJ databases">
        <title>Genomic analysis of the entomopathogenic nematode Steinernema hermaphroditum.</title>
        <authorList>
            <person name="Schwarz E.M."/>
            <person name="Heppert J.K."/>
            <person name="Baniya A."/>
            <person name="Schwartz H.T."/>
            <person name="Tan C.-H."/>
            <person name="Antoshechkin I."/>
            <person name="Sternberg P.W."/>
            <person name="Goodrich-Blair H."/>
            <person name="Dillman A.R."/>
        </authorList>
    </citation>
    <scope>NUCLEOTIDE SEQUENCE</scope>
    <source>
        <strain evidence="2">PS9179</strain>
        <tissue evidence="2">Whole animal</tissue>
    </source>
</reference>
<proteinExistence type="predicted"/>